<evidence type="ECO:0000313" key="3">
    <source>
        <dbReference type="Proteomes" id="UP000007148"/>
    </source>
</evidence>
<feature type="binding site" evidence="1">
    <location>
        <position position="158"/>
    </location>
    <ligand>
        <name>S-adenosyl-L-methionine</name>
        <dbReference type="ChEBI" id="CHEBI:59789"/>
    </ligand>
</feature>
<comment type="subcellular location">
    <subcellularLocation>
        <location evidence="1">Cytoplasm</location>
    </subcellularLocation>
</comment>
<dbReference type="Proteomes" id="UP000007148">
    <property type="component" value="Unassembled WGS sequence"/>
</dbReference>
<dbReference type="GO" id="GO:0016279">
    <property type="term" value="F:protein-lysine N-methyltransferase activity"/>
    <property type="evidence" value="ECO:0007669"/>
    <property type="project" value="UniProtKB-UniRule"/>
</dbReference>
<organism evidence="2 3">
    <name type="scientific">Serendipita indica (strain DSM 11827)</name>
    <name type="common">Root endophyte fungus</name>
    <name type="synonym">Piriformospora indica</name>
    <dbReference type="NCBI Taxonomy" id="1109443"/>
    <lineage>
        <taxon>Eukaryota</taxon>
        <taxon>Fungi</taxon>
        <taxon>Dikarya</taxon>
        <taxon>Basidiomycota</taxon>
        <taxon>Agaricomycotina</taxon>
        <taxon>Agaricomycetes</taxon>
        <taxon>Sebacinales</taxon>
        <taxon>Serendipitaceae</taxon>
        <taxon>Serendipita</taxon>
    </lineage>
</organism>
<evidence type="ECO:0000256" key="1">
    <source>
        <dbReference type="HAMAP-Rule" id="MF_03198"/>
    </source>
</evidence>
<keyword evidence="1" id="KW-0489">Methyltransferase</keyword>
<dbReference type="PANTHER" id="PTHR14614">
    <property type="entry name" value="HEPATOCELLULAR CARCINOMA-ASSOCIATED ANTIGEN"/>
    <property type="match status" value="1"/>
</dbReference>
<dbReference type="HOGENOM" id="CLU_055721_2_0_1"/>
<protein>
    <recommendedName>
        <fullName evidence="1">Protein-lysine N-methyltransferase EFM6</fullName>
        <ecNumber evidence="1">2.1.1.-</ecNumber>
    </recommendedName>
    <alternativeName>
        <fullName evidence="1">Elongation factor methyltransferase 6</fullName>
    </alternativeName>
</protein>
<dbReference type="STRING" id="1109443.G4TKF2"/>
<feature type="binding site" evidence="1">
    <location>
        <position position="114"/>
    </location>
    <ligand>
        <name>S-adenosyl-L-methionine</name>
        <dbReference type="ChEBI" id="CHEBI:59789"/>
    </ligand>
</feature>
<dbReference type="InterPro" id="IPR033684">
    <property type="entry name" value="EFM6"/>
</dbReference>
<dbReference type="CDD" id="cd02440">
    <property type="entry name" value="AdoMet_MTases"/>
    <property type="match status" value="1"/>
</dbReference>
<comment type="similarity">
    <text evidence="1">Belongs to the class I-like SAM-binding methyltransferase superfamily. METTL21 family. EFM6 subfamily.</text>
</comment>
<dbReference type="Gene3D" id="3.40.50.150">
    <property type="entry name" value="Vaccinia Virus protein VP39"/>
    <property type="match status" value="1"/>
</dbReference>
<keyword evidence="1" id="KW-0949">S-adenosyl-L-methionine</keyword>
<comment type="caution">
    <text evidence="2">The sequence shown here is derived from an EMBL/GenBank/DDBJ whole genome shotgun (WGS) entry which is preliminary data.</text>
</comment>
<sequence>MSDSDLSEQERLDNLDPLRHFRVEDESILPSQPPSTKEQIQSFNYGSLTVQLLVDASPGCGGIAWPAGHVLSNYLVHRGPSYLQDRHILELGSGTGLVGLVAAKLGASKVTVTDQLPLLEIMQRNINLNSLGQTVVSKELDWGKELPELGPIDVILAADCVYFEPSFPHLVNTLEALSRQPGRDCEILFCYKQRRKADKRFFTLLKKKFTWTDVDDDPQSEVYRREGISLLRLRPKP</sequence>
<proteinExistence type="inferred from homology"/>
<dbReference type="eggNOG" id="KOG2793">
    <property type="taxonomic scope" value="Eukaryota"/>
</dbReference>
<comment type="function">
    <text evidence="1">S-adenosyl-L-methionine-dependent protein-lysine N-methyltransferase that methylates elongation factor 1-alpha.</text>
</comment>
<dbReference type="PANTHER" id="PTHR14614:SF152">
    <property type="entry name" value="PROTEIN-LYSINE N-METHYLTRANSFERASE EFM6"/>
    <property type="match status" value="1"/>
</dbReference>
<dbReference type="EMBL" id="CAFZ01000135">
    <property type="protein sequence ID" value="CCA71795.1"/>
    <property type="molecule type" value="Genomic_DNA"/>
</dbReference>
<dbReference type="GO" id="GO:0005829">
    <property type="term" value="C:cytosol"/>
    <property type="evidence" value="ECO:0007669"/>
    <property type="project" value="TreeGrafter"/>
</dbReference>
<gene>
    <name evidence="1" type="primary">EFM6</name>
    <name evidence="2" type="ORF">PIIN_05730</name>
</gene>
<name>G4TKF2_SERID</name>
<evidence type="ECO:0000313" key="2">
    <source>
        <dbReference type="EMBL" id="CCA71795.1"/>
    </source>
</evidence>
<feature type="binding site" evidence="1">
    <location>
        <position position="65"/>
    </location>
    <ligand>
        <name>S-adenosyl-L-methionine</name>
        <dbReference type="ChEBI" id="CHEBI:59789"/>
    </ligand>
</feature>
<dbReference type="OrthoDB" id="407325at2759"/>
<dbReference type="HAMAP" id="MF_03198">
    <property type="entry name" value="Methyltr_EFM6"/>
    <property type="match status" value="1"/>
</dbReference>
<feature type="binding site" evidence="1">
    <location>
        <begin position="92"/>
        <end position="94"/>
    </location>
    <ligand>
        <name>S-adenosyl-L-methionine</name>
        <dbReference type="ChEBI" id="CHEBI:59789"/>
    </ligand>
</feature>
<dbReference type="InterPro" id="IPR019410">
    <property type="entry name" value="Methyltransf_16"/>
</dbReference>
<dbReference type="InterPro" id="IPR029063">
    <property type="entry name" value="SAM-dependent_MTases_sf"/>
</dbReference>
<dbReference type="Pfam" id="PF10294">
    <property type="entry name" value="Methyltransf_16"/>
    <property type="match status" value="1"/>
</dbReference>
<accession>G4TKF2</accession>
<dbReference type="InParanoid" id="G4TKF2"/>
<dbReference type="SUPFAM" id="SSF53335">
    <property type="entry name" value="S-adenosyl-L-methionine-dependent methyltransferases"/>
    <property type="match status" value="1"/>
</dbReference>
<dbReference type="AlphaFoldDB" id="G4TKF2"/>
<reference evidence="2 3" key="1">
    <citation type="journal article" date="2011" name="PLoS Pathog.">
        <title>Endophytic Life Strategies Decoded by Genome and Transcriptome Analyses of the Mutualistic Root Symbiont Piriformospora indica.</title>
        <authorList>
            <person name="Zuccaro A."/>
            <person name="Lahrmann U."/>
            <person name="Guldener U."/>
            <person name="Langen G."/>
            <person name="Pfiffi S."/>
            <person name="Biedenkopf D."/>
            <person name="Wong P."/>
            <person name="Samans B."/>
            <person name="Grimm C."/>
            <person name="Basiewicz M."/>
            <person name="Murat C."/>
            <person name="Martin F."/>
            <person name="Kogel K.H."/>
        </authorList>
    </citation>
    <scope>NUCLEOTIDE SEQUENCE [LARGE SCALE GENOMIC DNA]</scope>
    <source>
        <strain evidence="2 3">DSM 11827</strain>
    </source>
</reference>
<dbReference type="EC" id="2.1.1.-" evidence="1"/>
<keyword evidence="1" id="KW-0808">Transferase</keyword>
<dbReference type="GO" id="GO:0032259">
    <property type="term" value="P:methylation"/>
    <property type="evidence" value="ECO:0007669"/>
    <property type="project" value="UniProtKB-KW"/>
</dbReference>
<dbReference type="OMA" id="WEGYIFS"/>
<keyword evidence="1" id="KW-0963">Cytoplasm</keyword>
<keyword evidence="3" id="KW-1185">Reference proteome</keyword>
<feature type="binding site" evidence="1">
    <location>
        <position position="142"/>
    </location>
    <ligand>
        <name>S-adenosyl-L-methionine</name>
        <dbReference type="ChEBI" id="CHEBI:59789"/>
    </ligand>
</feature>